<organism evidence="3 4">
    <name type="scientific">Aphanomyces stellatus</name>
    <dbReference type="NCBI Taxonomy" id="120398"/>
    <lineage>
        <taxon>Eukaryota</taxon>
        <taxon>Sar</taxon>
        <taxon>Stramenopiles</taxon>
        <taxon>Oomycota</taxon>
        <taxon>Saprolegniomycetes</taxon>
        <taxon>Saprolegniales</taxon>
        <taxon>Verrucalvaceae</taxon>
        <taxon>Aphanomyces</taxon>
    </lineage>
</organism>
<evidence type="ECO:0000313" key="3">
    <source>
        <dbReference type="EMBL" id="VFT78587.1"/>
    </source>
</evidence>
<dbReference type="OrthoDB" id="72748at2759"/>
<feature type="transmembrane region" description="Helical" evidence="1">
    <location>
        <begin position="1619"/>
        <end position="1640"/>
    </location>
</feature>
<feature type="transmembrane region" description="Helical" evidence="1">
    <location>
        <begin position="1532"/>
        <end position="1552"/>
    </location>
</feature>
<evidence type="ECO:0000313" key="2">
    <source>
        <dbReference type="EMBL" id="KAF0718953.1"/>
    </source>
</evidence>
<reference evidence="3 4" key="1">
    <citation type="submission" date="2019-03" db="EMBL/GenBank/DDBJ databases">
        <authorList>
            <person name="Gaulin E."/>
            <person name="Dumas B."/>
        </authorList>
    </citation>
    <scope>NUCLEOTIDE SEQUENCE [LARGE SCALE GENOMIC DNA]</scope>
    <source>
        <strain evidence="3">CBS 568.67</strain>
    </source>
</reference>
<reference evidence="2" key="2">
    <citation type="submission" date="2019-06" db="EMBL/GenBank/DDBJ databases">
        <title>Genomics analysis of Aphanomyces spp. identifies a new class of oomycete effector associated with host adaptation.</title>
        <authorList>
            <person name="Gaulin E."/>
        </authorList>
    </citation>
    <scope>NUCLEOTIDE SEQUENCE</scope>
    <source>
        <strain evidence="2">CBS 578.67</strain>
    </source>
</reference>
<feature type="transmembrane region" description="Helical" evidence="1">
    <location>
        <begin position="695"/>
        <end position="713"/>
    </location>
</feature>
<keyword evidence="1" id="KW-1133">Transmembrane helix</keyword>
<proteinExistence type="predicted"/>
<feature type="transmembrane region" description="Helical" evidence="1">
    <location>
        <begin position="664"/>
        <end position="688"/>
    </location>
</feature>
<dbReference type="Proteomes" id="UP000332933">
    <property type="component" value="Unassembled WGS sequence"/>
</dbReference>
<sequence length="1732" mass="192358">MAQIYPTVDLLPRRDPLHRVAVWSGLLYVGGSLVSSGLYLMQVHPSVSNDYWWPGFNTSGIQTYVGDVFNAYLLETGTLPLVIGVFRLKSYASPATVIEWSPSAGRQRLLTPIALAKIIPVLRVVSFDVNMDMQPAYCWLDLNRAFDMAHTAKRQVRCFANERTNGVVYMELLLRNLPTNAFAMSQWANAINASIITPLQLLPNGPAWLATIQSHAWLSIQDEVDYWMNHGINTWINNLQNLNQDGIDDSISIQNALGYAQSVRTKKLPMASRGLASWTTMAANIGIFNDFNLCKQAGCSLIRQSNNSVNALGWSWDVDFLSPTPTVGVQLVRRFIGPLAAIDIKWVPKPQSLLELVQSWQTQLLPFLTSNVQTAVTVDPIPVNWMQSGTQFYGGNPMCLFGVPQPYVQPSFGYYDDCTAQVPNTIELSGLSMLFAMQWMSPLMVPTICQLCQTSTRVCLLALSHILPTSAPPLLAASTTAIQATSLMETVGLNISIMQMVTRNGTNMVLTQPLVDATNSDPWSFFGWVMVYEWLIGQREVYHFEGDEGTVTLMSQIHPPLTMAANPLELPQHACNYIWYISVYVTFVLACVGVVVWLYAVAGRFDCNGSNLFQFNRVVGSVWIGRPMLFLRGMTALVVLSTASVSFDAQNGIVSTFAATPMSFWTTCLVAGEATWITYVIQDVLLPLSHGGNKYAHVSSVLTWAVLVVWNLLAPVQLSAFIDVQCTIVIPGVQLTCHSGVVSVGSWARLIWFLGSLVGILASVMLVVRLFKLPRDVPASTTPAACVSAAAEAYFTSHRNKGLDDVASVMTGLLHGCGIVFDIKLWYSFKKLPRQTVKQTVVLQSGDFKVFERPTNQRNKYSRPLRATLGLGYLVATLVGSYGYLSLTQATMANDFWWDGFNATGHQAFLAMWFNNQLHTTNLLPATRLDSPAYSDFWQRYDKNTSTIVAASLYAANIQSEVNTLSAVVTGLRTMDSCQLPWISAAYCFVDFAQRWSVAVSADRQLKCQQELNDGANFLESLFRNANWRDLMVCWGDSLEQGIFAHLGQTSEGNAWIHIAQSNSLSIAQEVGYWASHNITVFTPQWQNFKRLGVVETFSIQNAFGLDYPLTLKRTKGEFQLPSPTSFRMQWPLANLLWSVTSNATSGVGGASLIRTSSRFAFGNRSVETVLIRNGTVPSPWTYATMLTRTFLGPFGTITMKRMSPPPELKALYQETVNTIHTALATNHSALPMLINASWLGSFRPQPVAWKSLWHHGGNCMCEINGGSRLGINNYFTSDGRCSSIAVEDISPSKLTIMAALLATDSHLVSNDTCSHELLAPLPCRELITTVYPYLKSVVVETSALQTMARAVKSSTHETLRPQFMQYIYDPNSRKLYFSVVDVFDNSTFEFFAWLYMFDWVTNSRELVRFDGETNGATLVSGARSYSLMLANPEEIPVNVAFYIRSVLEYVTFVLMCVAGLACFSVVLNRGHIEGWNMFEFNRVTGLVWIGRPLLVLRGVTAICLLSTATLMLTRPENSAYVSQFQTQSRHWLTTLLSSGEICWFVYVVNDLFSIATQQFTSGYAIKCTSFVYLSASIWSFVQPVQHDVAIDRCCTIPVVDFQVDCTSGTLAIGRFSRFYGLVLLAAICCLVAFVVERWLQRGSAPRLPSHSYLLHASARYHFDHTEWIVAGTYHLDRASAVLNGVLALPIKDGRVVALDIKSWRIMVSDPSIDAMIPLHLQHAIAVDTHTT</sequence>
<feature type="transmembrane region" description="Helical" evidence="1">
    <location>
        <begin position="1489"/>
        <end position="1512"/>
    </location>
</feature>
<feature type="transmembrane region" description="Helical" evidence="1">
    <location>
        <begin position="577"/>
        <end position="602"/>
    </location>
</feature>
<feature type="transmembrane region" description="Helical" evidence="1">
    <location>
        <begin position="750"/>
        <end position="771"/>
    </location>
</feature>
<keyword evidence="1" id="KW-0472">Membrane</keyword>
<keyword evidence="1" id="KW-0812">Transmembrane</keyword>
<evidence type="ECO:0000313" key="4">
    <source>
        <dbReference type="Proteomes" id="UP000332933"/>
    </source>
</evidence>
<keyword evidence="4" id="KW-1185">Reference proteome</keyword>
<accession>A0A485KA54</accession>
<dbReference type="EMBL" id="VJMH01000105">
    <property type="protein sequence ID" value="KAF0718953.1"/>
    <property type="molecule type" value="Genomic_DNA"/>
</dbReference>
<feature type="transmembrane region" description="Helical" evidence="1">
    <location>
        <begin position="1447"/>
        <end position="1468"/>
    </location>
</feature>
<feature type="transmembrane region" description="Helical" evidence="1">
    <location>
        <begin position="20"/>
        <end position="41"/>
    </location>
</feature>
<feature type="transmembrane region" description="Helical" evidence="1">
    <location>
        <begin position="1564"/>
        <end position="1582"/>
    </location>
</feature>
<feature type="transmembrane region" description="Helical" evidence="1">
    <location>
        <begin position="623"/>
        <end position="644"/>
    </location>
</feature>
<dbReference type="EMBL" id="CAADRA010000105">
    <property type="protein sequence ID" value="VFT78587.1"/>
    <property type="molecule type" value="Genomic_DNA"/>
</dbReference>
<gene>
    <name evidence="3" type="primary">Aste57867_1369</name>
    <name evidence="2" type="ORF">As57867_001368</name>
    <name evidence="3" type="ORF">ASTE57867_1369</name>
</gene>
<name>A0A485KA54_9STRA</name>
<evidence type="ECO:0000256" key="1">
    <source>
        <dbReference type="SAM" id="Phobius"/>
    </source>
</evidence>
<protein>
    <submittedName>
        <fullName evidence="3">Aste57867_1369 protein</fullName>
    </submittedName>
</protein>
<feature type="transmembrane region" description="Helical" evidence="1">
    <location>
        <begin position="867"/>
        <end position="885"/>
    </location>
</feature>